<dbReference type="GO" id="GO:0000329">
    <property type="term" value="C:fungal-type vacuole membrane"/>
    <property type="evidence" value="ECO:0007669"/>
    <property type="project" value="TreeGrafter"/>
</dbReference>
<feature type="transmembrane region" description="Helical" evidence="6">
    <location>
        <begin position="290"/>
        <end position="308"/>
    </location>
</feature>
<dbReference type="InterPro" id="IPR011701">
    <property type="entry name" value="MFS"/>
</dbReference>
<dbReference type="GO" id="GO:0015174">
    <property type="term" value="F:basic amino acid transmembrane transporter activity"/>
    <property type="evidence" value="ECO:0007669"/>
    <property type="project" value="TreeGrafter"/>
</dbReference>
<feature type="transmembrane region" description="Helical" evidence="6">
    <location>
        <begin position="520"/>
        <end position="546"/>
    </location>
</feature>
<keyword evidence="3 6" id="KW-0812">Transmembrane</keyword>
<dbReference type="EMBL" id="LN483249">
    <property type="protein sequence ID" value="CDZ97896.1"/>
    <property type="molecule type" value="Genomic_DNA"/>
</dbReference>
<dbReference type="GO" id="GO:0005886">
    <property type="term" value="C:plasma membrane"/>
    <property type="evidence" value="ECO:0007669"/>
    <property type="project" value="TreeGrafter"/>
</dbReference>
<keyword evidence="2" id="KW-0813">Transport</keyword>
<name>A0A0F7SG99_PHARH</name>
<dbReference type="Pfam" id="PF07690">
    <property type="entry name" value="MFS_1"/>
    <property type="match status" value="1"/>
</dbReference>
<evidence type="ECO:0000313" key="8">
    <source>
        <dbReference type="EMBL" id="CDZ97896.1"/>
    </source>
</evidence>
<evidence type="ECO:0000256" key="4">
    <source>
        <dbReference type="ARBA" id="ARBA00022989"/>
    </source>
</evidence>
<evidence type="ECO:0000256" key="5">
    <source>
        <dbReference type="ARBA" id="ARBA00023136"/>
    </source>
</evidence>
<dbReference type="InterPro" id="IPR020846">
    <property type="entry name" value="MFS_dom"/>
</dbReference>
<dbReference type="InterPro" id="IPR036259">
    <property type="entry name" value="MFS_trans_sf"/>
</dbReference>
<reference evidence="8" key="1">
    <citation type="submission" date="2014-08" db="EMBL/GenBank/DDBJ databases">
        <authorList>
            <person name="Sharma Rahul"/>
            <person name="Thines Marco"/>
        </authorList>
    </citation>
    <scope>NUCLEOTIDE SEQUENCE</scope>
</reference>
<feature type="transmembrane region" description="Helical" evidence="6">
    <location>
        <begin position="160"/>
        <end position="181"/>
    </location>
</feature>
<dbReference type="Gene3D" id="1.20.1720.10">
    <property type="entry name" value="Multidrug resistance protein D"/>
    <property type="match status" value="1"/>
</dbReference>
<dbReference type="AlphaFoldDB" id="A0A0F7SG99"/>
<evidence type="ECO:0000256" key="2">
    <source>
        <dbReference type="ARBA" id="ARBA00022448"/>
    </source>
</evidence>
<feature type="transmembrane region" description="Helical" evidence="6">
    <location>
        <begin position="193"/>
        <end position="211"/>
    </location>
</feature>
<proteinExistence type="predicted"/>
<organism evidence="8">
    <name type="scientific">Phaffia rhodozyma</name>
    <name type="common">Yeast</name>
    <name type="synonym">Xanthophyllomyces dendrorhous</name>
    <dbReference type="NCBI Taxonomy" id="264483"/>
    <lineage>
        <taxon>Eukaryota</taxon>
        <taxon>Fungi</taxon>
        <taxon>Dikarya</taxon>
        <taxon>Basidiomycota</taxon>
        <taxon>Agaricomycotina</taxon>
        <taxon>Tremellomycetes</taxon>
        <taxon>Cystofilobasidiales</taxon>
        <taxon>Mrakiaceae</taxon>
        <taxon>Phaffia</taxon>
    </lineage>
</organism>
<feature type="transmembrane region" description="Helical" evidence="6">
    <location>
        <begin position="217"/>
        <end position="237"/>
    </location>
</feature>
<feature type="transmembrane region" description="Helical" evidence="6">
    <location>
        <begin position="397"/>
        <end position="415"/>
    </location>
</feature>
<keyword evidence="4 6" id="KW-1133">Transmembrane helix</keyword>
<evidence type="ECO:0000256" key="6">
    <source>
        <dbReference type="SAM" id="Phobius"/>
    </source>
</evidence>
<evidence type="ECO:0000259" key="7">
    <source>
        <dbReference type="PROSITE" id="PS50850"/>
    </source>
</evidence>
<sequence>MSSSVTTPLLGATQQAKNISATPNYGTTVSDDRCATDIEARLIDPSIVKSQPTIEKDKPFREIALLCSGLWTSVFCSALNASITANLQVDIVSYFKAGHLASWLGGSYLLGVAALTPLWGRLSDIIGRRSAIICAMLLFTTGTLGCAIAPSMSFILGARLLAGCGGGGLLTITAIIISDLVSLKSRGLYQGYVNLLFGAGSATGAVLGGSVADKFGWRWAFGMQIVPLSVSFLLILWKVRVPVKSTNETSLQLLKRIDWYGFVSILTSITSLMVSLSLHTSSSLPWSHPAVYSLLIVFAISTAIFWYVEGHVAEEPLISLSLLKMKTPGLVLLAFMLLTMSTFARLFMIPMYLHIVRGYNGSQTGLILLPSSITGSAGSLFAGWYMRHTGSYRSLNIWSCLLPLYASLSFLTWGVDTNIHRMWIETAIASWGGGVVITTFLTALIASVDKENMAISISASYMFRSLGQVLGVTLTRALQQGILSWSLGNRLGHDSRIPEIIKRPSVIFPTLPTDVHKEAVLAYLTSIDAVFVFASIVGFTMMLCALGMRSYELPGR</sequence>
<evidence type="ECO:0000256" key="1">
    <source>
        <dbReference type="ARBA" id="ARBA00004127"/>
    </source>
</evidence>
<dbReference type="SUPFAM" id="SSF103473">
    <property type="entry name" value="MFS general substrate transporter"/>
    <property type="match status" value="1"/>
</dbReference>
<keyword evidence="5 6" id="KW-0472">Membrane</keyword>
<feature type="domain" description="Major facilitator superfamily (MFS) profile" evidence="7">
    <location>
        <begin position="66"/>
        <end position="552"/>
    </location>
</feature>
<feature type="transmembrane region" description="Helical" evidence="6">
    <location>
        <begin position="132"/>
        <end position="154"/>
    </location>
</feature>
<feature type="transmembrane region" description="Helical" evidence="6">
    <location>
        <begin position="103"/>
        <end position="120"/>
    </location>
</feature>
<protein>
    <submittedName>
        <fullName evidence="8">Predicted transporter (Major facilitator superfamily)</fullName>
    </submittedName>
</protein>
<dbReference type="PROSITE" id="PS50850">
    <property type="entry name" value="MFS"/>
    <property type="match status" value="1"/>
</dbReference>
<feature type="transmembrane region" description="Helical" evidence="6">
    <location>
        <begin position="329"/>
        <end position="353"/>
    </location>
</feature>
<accession>A0A0F7SG99</accession>
<dbReference type="GO" id="GO:0012505">
    <property type="term" value="C:endomembrane system"/>
    <property type="evidence" value="ECO:0007669"/>
    <property type="project" value="UniProtKB-SubCell"/>
</dbReference>
<feature type="transmembrane region" description="Helical" evidence="6">
    <location>
        <begin position="257"/>
        <end position="278"/>
    </location>
</feature>
<dbReference type="PANTHER" id="PTHR23501">
    <property type="entry name" value="MAJOR FACILITATOR SUPERFAMILY"/>
    <property type="match status" value="1"/>
</dbReference>
<dbReference type="Gene3D" id="1.20.1250.20">
    <property type="entry name" value="MFS general substrate transporter like domains"/>
    <property type="match status" value="1"/>
</dbReference>
<evidence type="ECO:0000256" key="3">
    <source>
        <dbReference type="ARBA" id="ARBA00022692"/>
    </source>
</evidence>
<feature type="transmembrane region" description="Helical" evidence="6">
    <location>
        <begin position="365"/>
        <end position="385"/>
    </location>
</feature>
<dbReference type="PANTHER" id="PTHR23501:SF191">
    <property type="entry name" value="VACUOLAR BASIC AMINO ACID TRANSPORTER 4"/>
    <property type="match status" value="1"/>
</dbReference>
<feature type="transmembrane region" description="Helical" evidence="6">
    <location>
        <begin position="427"/>
        <end position="448"/>
    </location>
</feature>
<feature type="transmembrane region" description="Helical" evidence="6">
    <location>
        <begin position="63"/>
        <end position="83"/>
    </location>
</feature>
<comment type="subcellular location">
    <subcellularLocation>
        <location evidence="1">Endomembrane system</location>
        <topology evidence="1">Multi-pass membrane protein</topology>
    </subcellularLocation>
</comment>